<organism evidence="1 2">
    <name type="scientific">Micavibrio aeruginosavorus</name>
    <dbReference type="NCBI Taxonomy" id="349221"/>
    <lineage>
        <taxon>Bacteria</taxon>
        <taxon>Pseudomonadati</taxon>
        <taxon>Bdellovibrionota</taxon>
        <taxon>Bdellovibrionia</taxon>
        <taxon>Bdellovibrionales</taxon>
        <taxon>Pseudobdellovibrionaceae</taxon>
        <taxon>Micavibrio</taxon>
    </lineage>
</organism>
<gene>
    <name evidence="1" type="ORF">DI586_05450</name>
</gene>
<comment type="caution">
    <text evidence="1">The sequence shown here is derived from an EMBL/GenBank/DDBJ whole genome shotgun (WGS) entry which is preliminary data.</text>
</comment>
<reference evidence="1 2" key="1">
    <citation type="submission" date="2017-08" db="EMBL/GenBank/DDBJ databases">
        <title>Infants hospitalized years apart are colonized by the same room-sourced microbial strains.</title>
        <authorList>
            <person name="Brooks B."/>
            <person name="Olm M.R."/>
            <person name="Firek B.A."/>
            <person name="Baker R."/>
            <person name="Thomas B.C."/>
            <person name="Morowitz M.J."/>
            <person name="Banfield J.F."/>
        </authorList>
    </citation>
    <scope>NUCLEOTIDE SEQUENCE [LARGE SCALE GENOMIC DNA]</scope>
    <source>
        <strain evidence="1">S2_006_000_R2_64</strain>
    </source>
</reference>
<proteinExistence type="predicted"/>
<protein>
    <submittedName>
        <fullName evidence="1">Uncharacterized protein</fullName>
    </submittedName>
</protein>
<evidence type="ECO:0000313" key="1">
    <source>
        <dbReference type="EMBL" id="PZP55897.1"/>
    </source>
</evidence>
<dbReference type="AlphaFoldDB" id="A0A2W5FQ17"/>
<name>A0A2W5FQ17_9BACT</name>
<dbReference type="EMBL" id="QFOT01000046">
    <property type="protein sequence ID" value="PZP55897.1"/>
    <property type="molecule type" value="Genomic_DNA"/>
</dbReference>
<dbReference type="Proteomes" id="UP000249739">
    <property type="component" value="Unassembled WGS sequence"/>
</dbReference>
<sequence length="199" mass="21308">MGKAPTNLLPQSFKQAAEQKSDVGVLKPLQFVEHKGEPGAVFRTSIRDAKGEVHAANTFMTDAQMKNSIDKLMTDHLKHDHLDKNVATLREARADLKGIVNSGIDLPNATAADISRMSPLDSLKISSPELPNHGIKSDVIGNIIKNSDEFGQAAKAAEKTAIAVKTELEGSTYISPREGAEIAGDTSRISTKLSLNLAP</sequence>
<accession>A0A2W5FQ17</accession>
<evidence type="ECO:0000313" key="2">
    <source>
        <dbReference type="Proteomes" id="UP000249739"/>
    </source>
</evidence>